<evidence type="ECO:0000313" key="1">
    <source>
        <dbReference type="Proteomes" id="UP000887565"/>
    </source>
</evidence>
<keyword evidence="1" id="KW-1185">Reference proteome</keyword>
<sequence>TSFSSNFGGAVSVSRQQLDGRAFILALSSEVVAAFAATRRYCGAVDNKHRLTTSKAAAAAKLRVAGAAAASKAVAAAPCEQAGAKKSLAALCFSVTAAAACCKRQISARNLFKSRTEICSNSFSDNLKPFTVPISLESQSSSESDAVLFGGRMQPSCLLILL</sequence>
<dbReference type="Proteomes" id="UP000887565">
    <property type="component" value="Unplaced"/>
</dbReference>
<organism evidence="1 2">
    <name type="scientific">Romanomermis culicivorax</name>
    <name type="common">Nematode worm</name>
    <dbReference type="NCBI Taxonomy" id="13658"/>
    <lineage>
        <taxon>Eukaryota</taxon>
        <taxon>Metazoa</taxon>
        <taxon>Ecdysozoa</taxon>
        <taxon>Nematoda</taxon>
        <taxon>Enoplea</taxon>
        <taxon>Dorylaimia</taxon>
        <taxon>Mermithida</taxon>
        <taxon>Mermithoidea</taxon>
        <taxon>Mermithidae</taxon>
        <taxon>Romanomermis</taxon>
    </lineage>
</organism>
<evidence type="ECO:0000313" key="2">
    <source>
        <dbReference type="WBParaSite" id="nRc.2.0.1.t38737-RA"/>
    </source>
</evidence>
<accession>A0A915KJY4</accession>
<reference evidence="2" key="1">
    <citation type="submission" date="2022-11" db="UniProtKB">
        <authorList>
            <consortium name="WormBaseParasite"/>
        </authorList>
    </citation>
    <scope>IDENTIFICATION</scope>
</reference>
<dbReference type="AlphaFoldDB" id="A0A915KJY4"/>
<name>A0A915KJY4_ROMCU</name>
<dbReference type="WBParaSite" id="nRc.2.0.1.t38737-RA">
    <property type="protein sequence ID" value="nRc.2.0.1.t38737-RA"/>
    <property type="gene ID" value="nRc.2.0.1.g38737"/>
</dbReference>
<protein>
    <submittedName>
        <fullName evidence="2">Uncharacterized protein</fullName>
    </submittedName>
</protein>
<proteinExistence type="predicted"/>